<protein>
    <recommendedName>
        <fullName evidence="3">Metallothionein</fullName>
    </recommendedName>
</protein>
<organism evidence="1 2">
    <name type="scientific">Rubroshorea leprosula</name>
    <dbReference type="NCBI Taxonomy" id="152421"/>
    <lineage>
        <taxon>Eukaryota</taxon>
        <taxon>Viridiplantae</taxon>
        <taxon>Streptophyta</taxon>
        <taxon>Embryophyta</taxon>
        <taxon>Tracheophyta</taxon>
        <taxon>Spermatophyta</taxon>
        <taxon>Magnoliopsida</taxon>
        <taxon>eudicotyledons</taxon>
        <taxon>Gunneridae</taxon>
        <taxon>Pentapetalae</taxon>
        <taxon>rosids</taxon>
        <taxon>malvids</taxon>
        <taxon>Malvales</taxon>
        <taxon>Dipterocarpaceae</taxon>
        <taxon>Rubroshorea</taxon>
    </lineage>
</organism>
<dbReference type="EMBL" id="BPVZ01000005">
    <property type="protein sequence ID" value="GKU92056.1"/>
    <property type="molecule type" value="Genomic_DNA"/>
</dbReference>
<name>A0AAV5I1A6_9ROSI</name>
<evidence type="ECO:0008006" key="3">
    <source>
        <dbReference type="Google" id="ProtNLM"/>
    </source>
</evidence>
<reference evidence="1 2" key="1">
    <citation type="journal article" date="2021" name="Commun. Biol.">
        <title>The genome of Shorea leprosula (Dipterocarpaceae) highlights the ecological relevance of drought in aseasonal tropical rainforests.</title>
        <authorList>
            <person name="Ng K.K.S."/>
            <person name="Kobayashi M.J."/>
            <person name="Fawcett J.A."/>
            <person name="Hatakeyama M."/>
            <person name="Paape T."/>
            <person name="Ng C.H."/>
            <person name="Ang C.C."/>
            <person name="Tnah L.H."/>
            <person name="Lee C.T."/>
            <person name="Nishiyama T."/>
            <person name="Sese J."/>
            <person name="O'Brien M.J."/>
            <person name="Copetti D."/>
            <person name="Mohd Noor M.I."/>
            <person name="Ong R.C."/>
            <person name="Putra M."/>
            <person name="Sireger I.Z."/>
            <person name="Indrioko S."/>
            <person name="Kosugi Y."/>
            <person name="Izuno A."/>
            <person name="Isagi Y."/>
            <person name="Lee S.L."/>
            <person name="Shimizu K.K."/>
        </authorList>
    </citation>
    <scope>NUCLEOTIDE SEQUENCE [LARGE SCALE GENOMIC DNA]</scope>
    <source>
        <strain evidence="1">214</strain>
    </source>
</reference>
<sequence length="35" mass="3801">MKSPSKAEMCYHGKNCLSAQEAPCCCHFAATVLQL</sequence>
<proteinExistence type="predicted"/>
<dbReference type="AlphaFoldDB" id="A0AAV5I1A6"/>
<accession>A0AAV5I1A6</accession>
<keyword evidence="2" id="KW-1185">Reference proteome</keyword>
<evidence type="ECO:0000313" key="2">
    <source>
        <dbReference type="Proteomes" id="UP001054252"/>
    </source>
</evidence>
<comment type="caution">
    <text evidence="1">The sequence shown here is derived from an EMBL/GenBank/DDBJ whole genome shotgun (WGS) entry which is preliminary data.</text>
</comment>
<evidence type="ECO:0000313" key="1">
    <source>
        <dbReference type="EMBL" id="GKU92056.1"/>
    </source>
</evidence>
<dbReference type="Proteomes" id="UP001054252">
    <property type="component" value="Unassembled WGS sequence"/>
</dbReference>
<gene>
    <name evidence="1" type="ORF">SLEP1_g5834</name>
</gene>